<protein>
    <submittedName>
        <fullName evidence="3">Uncharacterized protein</fullName>
    </submittedName>
</protein>
<name>A0A4R0XR49_9MOLU</name>
<evidence type="ECO:0000313" key="3">
    <source>
        <dbReference type="EMBL" id="TCG12080.1"/>
    </source>
</evidence>
<sequence length="971" mass="114081">MKSKINFKEWKEKRKNSKKNKKIKKRVTLNYEYQNNFLTENKLSENIEGAKEEITQRKLDETKLKNVEDIIKALNNKKNIFIIGENGVGKSTVAKMGISWSESFRNFSTNFFLLLLFPAYYITHFFSRKNSAKIKNAILSRRQKTIRLNFWNLFSLKNLDDYPSNEKNIFTVGIDEDKKRKKYRSYDSEGQITHLYIKKMIWGTIINALKPKRKQIDLERILREENFEEGCKTSHMLSKTIGFILFASSLLLAIPVILFYALNGFDMDTIQASSDKSNWVKALISGAIDIPLTILMYYFKKWLDGSKTKNINDFLVDQSNNIFIAHSLEKKSRFKVITIHLEDLDRLNEWLNSDGVKRTNVIFSILENINLLYNANNVRFVIEIDLLIWGILNQELKNKDGELKDRNSSKDFGTKLIPNSTFINNVNANSLQNAIKPGLRDKIKTYWPDDSEKFFSDANLNFILKNISEKTIKEVHNDRDLIKGWRQVNKTIPGIKDFICDFLPFLVKNNLSTISNNQEIIRYYSFKNNAREFEVKNLLRNKVVSSTPLILEELKILVLNNKSSLREVGDDFTNSRTEIETLTIRMLEDIRQNFLSSFELTKYIIILKMSIISIYNNFLFFSKNKPFVKLETNDNKDVLQEEPKFQIEDDNTFNNSLDTFTETINASIESLEKESSKNKELDSYQNRNLSRKLKLLKEWEEALDKIKKELNIVTFFKSDKDGLREPKIQEILLINNETFMETSFISNMLFFIINDASAFNDLSNNPITNFVNEVKKISSKYPLEIGPYRTTASNTHYTKLLRSIYHSLIWSNDREIRRQEIKVEKLNEWISLKQNILDHEISEIYEFINSNNWGNSIELKKNIKKQKDLMNEFLDSKSASNLNTIDQTIFNQGKKAIIEHALIFYSFEFPTIDWLKLYHKEAKEVFKNILFQSEEIRYRLKRDLEESGYDYEKSNSLVRLFMDDFNEGSKN</sequence>
<keyword evidence="2" id="KW-0812">Transmembrane</keyword>
<organism evidence="3 4">
    <name type="scientific">Mycoplasma todarodis</name>
    <dbReference type="NCBI Taxonomy" id="1937191"/>
    <lineage>
        <taxon>Bacteria</taxon>
        <taxon>Bacillati</taxon>
        <taxon>Mycoplasmatota</taxon>
        <taxon>Mollicutes</taxon>
        <taxon>Mycoplasmataceae</taxon>
        <taxon>Mycoplasma</taxon>
    </lineage>
</organism>
<feature type="transmembrane region" description="Helical" evidence="2">
    <location>
        <begin position="107"/>
        <end position="126"/>
    </location>
</feature>
<feature type="transmembrane region" description="Helical" evidence="2">
    <location>
        <begin position="241"/>
        <end position="262"/>
    </location>
</feature>
<evidence type="ECO:0000313" key="4">
    <source>
        <dbReference type="Proteomes" id="UP000291072"/>
    </source>
</evidence>
<feature type="region of interest" description="Disordered" evidence="1">
    <location>
        <begin position="1"/>
        <end position="21"/>
    </location>
</feature>
<dbReference type="EMBL" id="PSZP01000001">
    <property type="protein sequence ID" value="TCG12080.1"/>
    <property type="molecule type" value="Genomic_DNA"/>
</dbReference>
<dbReference type="OrthoDB" id="400339at2"/>
<keyword evidence="2" id="KW-1133">Transmembrane helix</keyword>
<reference evidence="3 4" key="1">
    <citation type="submission" date="2018-02" db="EMBL/GenBank/DDBJ databases">
        <title>Mycoplasma marinum and Mycoplasma todarodis sp. nov., moderately halophilic and psychrotolerant mycoplasmas isolated from cephalopods.</title>
        <authorList>
            <person name="Viver T."/>
        </authorList>
    </citation>
    <scope>NUCLEOTIDE SEQUENCE [LARGE SCALE GENOMIC DNA]</scope>
    <source>
        <strain evidence="3 4">5H</strain>
    </source>
</reference>
<dbReference type="AlphaFoldDB" id="A0A4R0XR49"/>
<evidence type="ECO:0000256" key="2">
    <source>
        <dbReference type="SAM" id="Phobius"/>
    </source>
</evidence>
<comment type="caution">
    <text evidence="3">The sequence shown here is derived from an EMBL/GenBank/DDBJ whole genome shotgun (WGS) entry which is preliminary data.</text>
</comment>
<feature type="compositionally biased region" description="Basic and acidic residues" evidence="1">
    <location>
        <begin position="1"/>
        <end position="12"/>
    </location>
</feature>
<evidence type="ECO:0000256" key="1">
    <source>
        <dbReference type="SAM" id="MobiDB-lite"/>
    </source>
</evidence>
<dbReference type="Proteomes" id="UP000291072">
    <property type="component" value="Unassembled WGS sequence"/>
</dbReference>
<keyword evidence="2" id="KW-0472">Membrane</keyword>
<accession>A0A4R0XR49</accession>
<keyword evidence="4" id="KW-1185">Reference proteome</keyword>
<dbReference type="RefSeq" id="WP_131613033.1">
    <property type="nucleotide sequence ID" value="NZ_PSZP01000001.1"/>
</dbReference>
<feature type="transmembrane region" description="Helical" evidence="2">
    <location>
        <begin position="282"/>
        <end position="299"/>
    </location>
</feature>
<gene>
    <name evidence="3" type="ORF">C4B25_00095</name>
</gene>
<proteinExistence type="predicted"/>